<dbReference type="PROSITE" id="PS50967">
    <property type="entry name" value="HRDC"/>
    <property type="match status" value="1"/>
</dbReference>
<feature type="domain" description="HRDC" evidence="1">
    <location>
        <begin position="164"/>
        <end position="245"/>
    </location>
</feature>
<dbReference type="SUPFAM" id="SSF53098">
    <property type="entry name" value="Ribonuclease H-like"/>
    <property type="match status" value="1"/>
</dbReference>
<name>A0A6J6M774_9ZZZZ</name>
<dbReference type="Gene3D" id="1.10.150.80">
    <property type="entry name" value="HRDC domain"/>
    <property type="match status" value="1"/>
</dbReference>
<dbReference type="GO" id="GO:0006139">
    <property type="term" value="P:nucleobase-containing compound metabolic process"/>
    <property type="evidence" value="ECO:0007669"/>
    <property type="project" value="InterPro"/>
</dbReference>
<sequence length="347" mass="38325">MQICSGDQIFLIDPLTVSVEILNDLFAAEATCVMHAAQQDLDVLTQSVGSVPNRIFDTQLAAGFLGYTQPSLSSLTQSLLKITVPKGDRLSDWLRRPLSEDQLQYAASDVLHLPELSRLISNQLSELGRLQWAQDACEELRLKPTGPIATENAWLRIKDVRTLKGRARWLAQSVAEWRELRAMALDIPPRHVLSDIAILGIAQKAPRTVEDLAKSRGVDQRHLHGAHGTALLEAVRKGLAASQQGELSFPATDNDDVDKSMKAAVTLVSAWISELARQTSLDSGLLATRRDIVELLLELPHARLSQGWRADIVGRDIEDLISGRKGLTFKKSDHERGLRLVDIPHMA</sequence>
<dbReference type="Gene3D" id="3.30.420.10">
    <property type="entry name" value="Ribonuclease H-like superfamily/Ribonuclease H"/>
    <property type="match status" value="1"/>
</dbReference>
<dbReference type="InterPro" id="IPR036397">
    <property type="entry name" value="RNaseH_sf"/>
</dbReference>
<dbReference type="InterPro" id="IPR044876">
    <property type="entry name" value="HRDC_dom_sf"/>
</dbReference>
<dbReference type="GO" id="GO:0008408">
    <property type="term" value="F:3'-5' exonuclease activity"/>
    <property type="evidence" value="ECO:0007669"/>
    <property type="project" value="InterPro"/>
</dbReference>
<dbReference type="CDD" id="cd06142">
    <property type="entry name" value="RNaseD_exo"/>
    <property type="match status" value="1"/>
</dbReference>
<protein>
    <submittedName>
        <fullName evidence="2">Unannotated protein</fullName>
    </submittedName>
</protein>
<gene>
    <name evidence="2" type="ORF">UFOPK2169_01906</name>
</gene>
<dbReference type="InterPro" id="IPR051086">
    <property type="entry name" value="RNase_D-like"/>
</dbReference>
<reference evidence="2" key="1">
    <citation type="submission" date="2020-05" db="EMBL/GenBank/DDBJ databases">
        <authorList>
            <person name="Chiriac C."/>
            <person name="Salcher M."/>
            <person name="Ghai R."/>
            <person name="Kavagutti S V."/>
        </authorList>
    </citation>
    <scope>NUCLEOTIDE SEQUENCE</scope>
</reference>
<dbReference type="SMART" id="SM00474">
    <property type="entry name" value="35EXOc"/>
    <property type="match status" value="1"/>
</dbReference>
<dbReference type="PANTHER" id="PTHR47649:SF1">
    <property type="entry name" value="RIBONUCLEASE D"/>
    <property type="match status" value="1"/>
</dbReference>
<dbReference type="GO" id="GO:0003676">
    <property type="term" value="F:nucleic acid binding"/>
    <property type="evidence" value="ECO:0007669"/>
    <property type="project" value="InterPro"/>
</dbReference>
<dbReference type="InterPro" id="IPR010997">
    <property type="entry name" value="HRDC-like_sf"/>
</dbReference>
<dbReference type="AlphaFoldDB" id="A0A6J6M774"/>
<dbReference type="EMBL" id="CAEZWE010000147">
    <property type="protein sequence ID" value="CAB4669971.1"/>
    <property type="molecule type" value="Genomic_DNA"/>
</dbReference>
<dbReference type="InterPro" id="IPR002121">
    <property type="entry name" value="HRDC_dom"/>
</dbReference>
<dbReference type="Pfam" id="PF00570">
    <property type="entry name" value="HRDC"/>
    <property type="match status" value="1"/>
</dbReference>
<dbReference type="InterPro" id="IPR012337">
    <property type="entry name" value="RNaseH-like_sf"/>
</dbReference>
<organism evidence="2">
    <name type="scientific">freshwater metagenome</name>
    <dbReference type="NCBI Taxonomy" id="449393"/>
    <lineage>
        <taxon>unclassified sequences</taxon>
        <taxon>metagenomes</taxon>
        <taxon>ecological metagenomes</taxon>
    </lineage>
</organism>
<proteinExistence type="predicted"/>
<dbReference type="SUPFAM" id="SSF47819">
    <property type="entry name" value="HRDC-like"/>
    <property type="match status" value="2"/>
</dbReference>
<evidence type="ECO:0000259" key="1">
    <source>
        <dbReference type="PROSITE" id="PS50967"/>
    </source>
</evidence>
<dbReference type="InterPro" id="IPR002562">
    <property type="entry name" value="3'-5'_exonuclease_dom"/>
</dbReference>
<dbReference type="GO" id="GO:0000166">
    <property type="term" value="F:nucleotide binding"/>
    <property type="evidence" value="ECO:0007669"/>
    <property type="project" value="InterPro"/>
</dbReference>
<evidence type="ECO:0000313" key="2">
    <source>
        <dbReference type="EMBL" id="CAB4669971.1"/>
    </source>
</evidence>
<dbReference type="PANTHER" id="PTHR47649">
    <property type="entry name" value="RIBONUCLEASE D"/>
    <property type="match status" value="1"/>
</dbReference>
<accession>A0A6J6M774</accession>
<dbReference type="Pfam" id="PF01612">
    <property type="entry name" value="DNA_pol_A_exo1"/>
    <property type="match status" value="1"/>
</dbReference>